<dbReference type="Proteomes" id="UP001293254">
    <property type="component" value="Unassembled WGS sequence"/>
</dbReference>
<reference evidence="3" key="2">
    <citation type="journal article" date="2024" name="Plant">
        <title>Genomic evolution and insights into agronomic trait innovations of Sesamum species.</title>
        <authorList>
            <person name="Miao H."/>
            <person name="Wang L."/>
            <person name="Qu L."/>
            <person name="Liu H."/>
            <person name="Sun Y."/>
            <person name="Le M."/>
            <person name="Wang Q."/>
            <person name="Wei S."/>
            <person name="Zheng Y."/>
            <person name="Lin W."/>
            <person name="Duan Y."/>
            <person name="Cao H."/>
            <person name="Xiong S."/>
            <person name="Wang X."/>
            <person name="Wei L."/>
            <person name="Li C."/>
            <person name="Ma Q."/>
            <person name="Ju M."/>
            <person name="Zhao R."/>
            <person name="Li G."/>
            <person name="Mu C."/>
            <person name="Tian Q."/>
            <person name="Mei H."/>
            <person name="Zhang T."/>
            <person name="Gao T."/>
            <person name="Zhang H."/>
        </authorList>
    </citation>
    <scope>NUCLEOTIDE SEQUENCE</scope>
    <source>
        <strain evidence="3">3651</strain>
    </source>
</reference>
<dbReference type="PROSITE" id="PS50181">
    <property type="entry name" value="FBOX"/>
    <property type="match status" value="1"/>
</dbReference>
<keyword evidence="1" id="KW-0812">Transmembrane</keyword>
<dbReference type="InterPro" id="IPR001810">
    <property type="entry name" value="F-box_dom"/>
</dbReference>
<feature type="domain" description="F-box" evidence="2">
    <location>
        <begin position="29"/>
        <end position="78"/>
    </location>
</feature>
<comment type="caution">
    <text evidence="3">The sequence shown here is derived from an EMBL/GenBank/DDBJ whole genome shotgun (WGS) entry which is preliminary data.</text>
</comment>
<accession>A0AAE1Y646</accession>
<reference evidence="3" key="1">
    <citation type="submission" date="2020-06" db="EMBL/GenBank/DDBJ databases">
        <authorList>
            <person name="Li T."/>
            <person name="Hu X."/>
            <person name="Zhang T."/>
            <person name="Song X."/>
            <person name="Zhang H."/>
            <person name="Dai N."/>
            <person name="Sheng W."/>
            <person name="Hou X."/>
            <person name="Wei L."/>
        </authorList>
    </citation>
    <scope>NUCLEOTIDE SEQUENCE</scope>
    <source>
        <strain evidence="3">3651</strain>
        <tissue evidence="3">Leaf</tissue>
    </source>
</reference>
<keyword evidence="1" id="KW-0472">Membrane</keyword>
<dbReference type="CDD" id="cd22157">
    <property type="entry name" value="F-box_AtFBW1-like"/>
    <property type="match status" value="1"/>
</dbReference>
<feature type="transmembrane region" description="Helical" evidence="1">
    <location>
        <begin position="341"/>
        <end position="360"/>
    </location>
</feature>
<sequence>MKIDGDEVGFERGEGDGMEFEDTKSVARVKLDLDIPEWLLVEVLVRLPVKQVFSLKIVCKQWRSVISDPFFTGMYVSRASMSRELPPWTYISSTLHVDGDHHRHSEYPCYELLLDICSRDFNCPSFYVLPCPHGHYRDASRYTVFGVSNGLVLYGPRVCCLNYGIFNPITRQWIALPPHSVPFSTVRGGLVTQVEHGVLTSYRAVRLEVGRRSSRIRFEVFFSEIGLWKSFTVVTDQAIRINERRMPAILNGIMHWVTGKHGIMAYDPYQKPHSLRLIALPGDIDRRCNDAKHHGIPSLCDAHQGRLRYFEMSGFSYSDDPSNRTKIEENASDGGSKKSTAAIICLLLAAVALLSIICLFRCWKKKKRDEQYAYLLKMFAEDDELELELGLRD</sequence>
<dbReference type="Pfam" id="PF24750">
    <property type="entry name" value="b-prop_At3g26010-like"/>
    <property type="match status" value="1"/>
</dbReference>
<keyword evidence="4" id="KW-1185">Reference proteome</keyword>
<dbReference type="SMART" id="SM00256">
    <property type="entry name" value="FBOX"/>
    <property type="match status" value="1"/>
</dbReference>
<dbReference type="AlphaFoldDB" id="A0AAE1Y646"/>
<name>A0AAE1Y646_9LAMI</name>
<dbReference type="InterPro" id="IPR055290">
    <property type="entry name" value="At3g26010-like"/>
</dbReference>
<dbReference type="InterPro" id="IPR056592">
    <property type="entry name" value="Beta-prop_At3g26010-like"/>
</dbReference>
<dbReference type="PANTHER" id="PTHR35546">
    <property type="entry name" value="F-BOX PROTEIN INTERACTION DOMAIN PROTEIN-RELATED"/>
    <property type="match status" value="1"/>
</dbReference>
<dbReference type="PANTHER" id="PTHR35546:SF70">
    <property type="entry name" value="F-BOX PROTEIN INTERACTION DOMAIN PROTEIN"/>
    <property type="match status" value="1"/>
</dbReference>
<dbReference type="EMBL" id="JACGWO010000006">
    <property type="protein sequence ID" value="KAK4424435.1"/>
    <property type="molecule type" value="Genomic_DNA"/>
</dbReference>
<keyword evidence="1" id="KW-1133">Transmembrane helix</keyword>
<organism evidence="3 4">
    <name type="scientific">Sesamum alatum</name>
    <dbReference type="NCBI Taxonomy" id="300844"/>
    <lineage>
        <taxon>Eukaryota</taxon>
        <taxon>Viridiplantae</taxon>
        <taxon>Streptophyta</taxon>
        <taxon>Embryophyta</taxon>
        <taxon>Tracheophyta</taxon>
        <taxon>Spermatophyta</taxon>
        <taxon>Magnoliopsida</taxon>
        <taxon>eudicotyledons</taxon>
        <taxon>Gunneridae</taxon>
        <taxon>Pentapetalae</taxon>
        <taxon>asterids</taxon>
        <taxon>lamiids</taxon>
        <taxon>Lamiales</taxon>
        <taxon>Pedaliaceae</taxon>
        <taxon>Sesamum</taxon>
    </lineage>
</organism>
<evidence type="ECO:0000259" key="2">
    <source>
        <dbReference type="PROSITE" id="PS50181"/>
    </source>
</evidence>
<evidence type="ECO:0000313" key="3">
    <source>
        <dbReference type="EMBL" id="KAK4424435.1"/>
    </source>
</evidence>
<evidence type="ECO:0000256" key="1">
    <source>
        <dbReference type="SAM" id="Phobius"/>
    </source>
</evidence>
<proteinExistence type="predicted"/>
<dbReference type="Gene3D" id="1.20.1280.50">
    <property type="match status" value="1"/>
</dbReference>
<dbReference type="InterPro" id="IPR036047">
    <property type="entry name" value="F-box-like_dom_sf"/>
</dbReference>
<dbReference type="SUPFAM" id="SSF81383">
    <property type="entry name" value="F-box domain"/>
    <property type="match status" value="1"/>
</dbReference>
<evidence type="ECO:0000313" key="4">
    <source>
        <dbReference type="Proteomes" id="UP001293254"/>
    </source>
</evidence>
<gene>
    <name evidence="3" type="ORF">Salat_1636900</name>
</gene>
<dbReference type="Pfam" id="PF00646">
    <property type="entry name" value="F-box"/>
    <property type="match status" value="1"/>
</dbReference>
<protein>
    <recommendedName>
        <fullName evidence="2">F-box domain-containing protein</fullName>
    </recommendedName>
</protein>